<evidence type="ECO:0000313" key="3">
    <source>
        <dbReference type="EMBL" id="VVB04594.1"/>
    </source>
</evidence>
<comment type="caution">
    <text evidence="3">The sequence shown here is derived from an EMBL/GenBank/DDBJ whole genome shotgun (WGS) entry which is preliminary data.</text>
</comment>
<protein>
    <submittedName>
        <fullName evidence="3">Uncharacterized protein</fullName>
    </submittedName>
</protein>
<organism evidence="3 4">
    <name type="scientific">Arabis nemorensis</name>
    <dbReference type="NCBI Taxonomy" id="586526"/>
    <lineage>
        <taxon>Eukaryota</taxon>
        <taxon>Viridiplantae</taxon>
        <taxon>Streptophyta</taxon>
        <taxon>Embryophyta</taxon>
        <taxon>Tracheophyta</taxon>
        <taxon>Spermatophyta</taxon>
        <taxon>Magnoliopsida</taxon>
        <taxon>eudicotyledons</taxon>
        <taxon>Gunneridae</taxon>
        <taxon>Pentapetalae</taxon>
        <taxon>rosids</taxon>
        <taxon>malvids</taxon>
        <taxon>Brassicales</taxon>
        <taxon>Brassicaceae</taxon>
        <taxon>Arabideae</taxon>
        <taxon>Arabis</taxon>
    </lineage>
</organism>
<dbReference type="EMBL" id="CABITT030000005">
    <property type="protein sequence ID" value="VVB04594.1"/>
    <property type="molecule type" value="Genomic_DNA"/>
</dbReference>
<evidence type="ECO:0000313" key="4">
    <source>
        <dbReference type="Proteomes" id="UP000489600"/>
    </source>
</evidence>
<name>A0A565BT79_9BRAS</name>
<proteinExistence type="predicted"/>
<keyword evidence="2" id="KW-0732">Signal</keyword>
<keyword evidence="1" id="KW-0472">Membrane</keyword>
<keyword evidence="1" id="KW-1133">Transmembrane helix</keyword>
<gene>
    <name evidence="3" type="ORF">ANE_LOCUS15038</name>
</gene>
<evidence type="ECO:0000256" key="2">
    <source>
        <dbReference type="SAM" id="SignalP"/>
    </source>
</evidence>
<feature type="transmembrane region" description="Helical" evidence="1">
    <location>
        <begin position="40"/>
        <end position="59"/>
    </location>
</feature>
<keyword evidence="1" id="KW-0812">Transmembrane</keyword>
<dbReference type="AlphaFoldDB" id="A0A565BT79"/>
<dbReference type="Proteomes" id="UP000489600">
    <property type="component" value="Unassembled WGS sequence"/>
</dbReference>
<keyword evidence="4" id="KW-1185">Reference proteome</keyword>
<accession>A0A565BT79</accession>
<feature type="signal peptide" evidence="2">
    <location>
        <begin position="1"/>
        <end position="24"/>
    </location>
</feature>
<reference evidence="3" key="1">
    <citation type="submission" date="2019-07" db="EMBL/GenBank/DDBJ databases">
        <authorList>
            <person name="Dittberner H."/>
        </authorList>
    </citation>
    <scope>NUCLEOTIDE SEQUENCE [LARGE SCALE GENOMIC DNA]</scope>
</reference>
<feature type="transmembrane region" description="Helical" evidence="1">
    <location>
        <begin position="80"/>
        <end position="97"/>
    </location>
</feature>
<feature type="chain" id="PRO_5021903069" evidence="2">
    <location>
        <begin position="25"/>
        <end position="101"/>
    </location>
</feature>
<evidence type="ECO:0000256" key="1">
    <source>
        <dbReference type="SAM" id="Phobius"/>
    </source>
</evidence>
<sequence>MSVAAIIILAFAALFWVLVSVCSGGNNNVTNKVDTRRSGGIGIGWICVIVLALMVAIITSSNNNADQHHHINQQAQESDGLLWILLLIFFFLFLLYLKGAF</sequence>